<proteinExistence type="predicted"/>
<evidence type="ECO:0000313" key="1">
    <source>
        <dbReference type="EMBL" id="MCG7503829.1"/>
    </source>
</evidence>
<reference evidence="1 2" key="1">
    <citation type="submission" date="2022-02" db="EMBL/GenBank/DDBJ databases">
        <title>Draft genome sequence of Mezorhizobium retamae strain IRAMC:0171 isolated from Retama raetam nodules.</title>
        <authorList>
            <person name="Bengaied R."/>
            <person name="Sbissi I."/>
            <person name="Huber K."/>
            <person name="Ghodbane F."/>
            <person name="Nouioui I."/>
            <person name="Tarhouni M."/>
            <person name="Gtari M."/>
        </authorList>
    </citation>
    <scope>NUCLEOTIDE SEQUENCE [LARGE SCALE GENOMIC DNA]</scope>
    <source>
        <strain evidence="1 2">IRAMC:0171</strain>
    </source>
</reference>
<accession>A0ABS9Q8U8</accession>
<gene>
    <name evidence="1" type="ORF">L4923_02220</name>
</gene>
<dbReference type="RefSeq" id="WP_239361767.1">
    <property type="nucleotide sequence ID" value="NZ_JAKREW010000001.1"/>
</dbReference>
<dbReference type="Proteomes" id="UP001201701">
    <property type="component" value="Unassembled WGS sequence"/>
</dbReference>
<dbReference type="EMBL" id="JAKREW010000001">
    <property type="protein sequence ID" value="MCG7503829.1"/>
    <property type="molecule type" value="Genomic_DNA"/>
</dbReference>
<organism evidence="1 2">
    <name type="scientific">Mesorhizobium retamae</name>
    <dbReference type="NCBI Taxonomy" id="2912854"/>
    <lineage>
        <taxon>Bacteria</taxon>
        <taxon>Pseudomonadati</taxon>
        <taxon>Pseudomonadota</taxon>
        <taxon>Alphaproteobacteria</taxon>
        <taxon>Hyphomicrobiales</taxon>
        <taxon>Phyllobacteriaceae</taxon>
        <taxon>Mesorhizobium</taxon>
    </lineage>
</organism>
<keyword evidence="2" id="KW-1185">Reference proteome</keyword>
<name>A0ABS9Q8U8_9HYPH</name>
<protein>
    <submittedName>
        <fullName evidence="1">Uncharacterized protein</fullName>
    </submittedName>
</protein>
<comment type="caution">
    <text evidence="1">The sequence shown here is derived from an EMBL/GenBank/DDBJ whole genome shotgun (WGS) entry which is preliminary data.</text>
</comment>
<evidence type="ECO:0000313" key="2">
    <source>
        <dbReference type="Proteomes" id="UP001201701"/>
    </source>
</evidence>
<sequence length="71" mass="7618">MAGYGKRRWLAGWLAANGYSLAAEKRSTADLACDRIDEIERLLSQGVALIGALLAPRWEAKPLFSLGTGLG</sequence>